<keyword evidence="8" id="KW-1185">Reference proteome</keyword>
<dbReference type="GO" id="GO:0008270">
    <property type="term" value="F:zinc ion binding"/>
    <property type="evidence" value="ECO:0007669"/>
    <property type="project" value="InterPro"/>
</dbReference>
<keyword evidence="4" id="KW-0862">Zinc</keyword>
<dbReference type="RefSeq" id="XP_031074496.1">
    <property type="nucleotide sequence ID" value="XM_031225484.1"/>
</dbReference>
<proteinExistence type="predicted"/>
<feature type="compositionally biased region" description="Acidic residues" evidence="5">
    <location>
        <begin position="29"/>
        <end position="44"/>
    </location>
</feature>
<keyword evidence="2" id="KW-0479">Metal-binding</keyword>
<evidence type="ECO:0000256" key="2">
    <source>
        <dbReference type="ARBA" id="ARBA00022723"/>
    </source>
</evidence>
<feature type="domain" description="Peptidase M10 metallopeptidase" evidence="6">
    <location>
        <begin position="108"/>
        <end position="222"/>
    </location>
</feature>
<dbReference type="InterPro" id="IPR024079">
    <property type="entry name" value="MetalloPept_cat_dom_sf"/>
</dbReference>
<dbReference type="GO" id="GO:0006508">
    <property type="term" value="P:proteolysis"/>
    <property type="evidence" value="ECO:0007669"/>
    <property type="project" value="UniProtKB-KW"/>
</dbReference>
<dbReference type="Gene3D" id="3.40.390.10">
    <property type="entry name" value="Collagenase (Catalytic Domain)"/>
    <property type="match status" value="1"/>
</dbReference>
<evidence type="ECO:0000256" key="4">
    <source>
        <dbReference type="ARBA" id="ARBA00022833"/>
    </source>
</evidence>
<name>A0A1L7V1H3_FUSPR</name>
<dbReference type="VEuPathDB" id="FungiDB:FPRO_01977"/>
<evidence type="ECO:0000256" key="5">
    <source>
        <dbReference type="SAM" id="MobiDB-lite"/>
    </source>
</evidence>
<evidence type="ECO:0000259" key="6">
    <source>
        <dbReference type="Pfam" id="PF00413"/>
    </source>
</evidence>
<dbReference type="Proteomes" id="UP000183971">
    <property type="component" value="Unassembled WGS sequence"/>
</dbReference>
<dbReference type="EMBL" id="FJOF01000001">
    <property type="protein sequence ID" value="CZR32648.1"/>
    <property type="molecule type" value="Genomic_DNA"/>
</dbReference>
<dbReference type="GO" id="GO:0004222">
    <property type="term" value="F:metalloendopeptidase activity"/>
    <property type="evidence" value="ECO:0007669"/>
    <property type="project" value="InterPro"/>
</dbReference>
<evidence type="ECO:0000313" key="7">
    <source>
        <dbReference type="EMBL" id="CZR32648.1"/>
    </source>
</evidence>
<accession>A0A1L7V1H3</accession>
<organism evidence="7 8">
    <name type="scientific">Fusarium proliferatum (strain ET1)</name>
    <name type="common">Orchid endophyte fungus</name>
    <dbReference type="NCBI Taxonomy" id="1227346"/>
    <lineage>
        <taxon>Eukaryota</taxon>
        <taxon>Fungi</taxon>
        <taxon>Dikarya</taxon>
        <taxon>Ascomycota</taxon>
        <taxon>Pezizomycotina</taxon>
        <taxon>Sordariomycetes</taxon>
        <taxon>Hypocreomycetidae</taxon>
        <taxon>Hypocreales</taxon>
        <taxon>Nectriaceae</taxon>
        <taxon>Fusarium</taxon>
        <taxon>Fusarium fujikuroi species complex</taxon>
    </lineage>
</organism>
<comment type="caution">
    <text evidence="7">The sequence shown here is derived from an EMBL/GenBank/DDBJ whole genome shotgun (WGS) entry which is preliminary data.</text>
</comment>
<sequence>MSAFKPTEKELLLDAIAQSLGQEAIETVEPQEVEEPEEEEEETELPQNGPVCMTQKALPRDWKPNGVSDIVVGFNNECPRWVPGSVIRWAAWRQGFETQEDADYAAMQLAIAADAWNKADIGVTFEWVHLAKDATFVLYHAGNGDGTLAQAFFPNGDDLSSMLVFSDAFTPEWKPNMWKIFTHELGHVLGLRHEFAIAGLPIYGIRAEKQGAVRLGKRDPKSVMTYAPEPPEIQESDIESTKMFYSLKPDEQGNPPKVGFTKVKDYIPS</sequence>
<reference evidence="8" key="1">
    <citation type="journal article" date="2016" name="Genome Biol. Evol.">
        <title>Comparative 'omics' of the Fusarium fujikuroi species complex highlights differences in genetic potential and metabolite synthesis.</title>
        <authorList>
            <person name="Niehaus E.-M."/>
            <person name="Muensterkoetter M."/>
            <person name="Proctor R.H."/>
            <person name="Brown D.W."/>
            <person name="Sharon A."/>
            <person name="Idan Y."/>
            <person name="Oren-Young L."/>
            <person name="Sieber C.M."/>
            <person name="Novak O."/>
            <person name="Pencik A."/>
            <person name="Tarkowska D."/>
            <person name="Hromadova K."/>
            <person name="Freeman S."/>
            <person name="Maymon M."/>
            <person name="Elazar M."/>
            <person name="Youssef S.A."/>
            <person name="El-Shabrawy E.S.M."/>
            <person name="Shalaby A.B.A."/>
            <person name="Houterman P."/>
            <person name="Brock N.L."/>
            <person name="Burkhardt I."/>
            <person name="Tsavkelova E.A."/>
            <person name="Dickschat J.S."/>
            <person name="Galuszka P."/>
            <person name="Gueldener U."/>
            <person name="Tudzynski B."/>
        </authorList>
    </citation>
    <scope>NUCLEOTIDE SEQUENCE [LARGE SCALE GENOMIC DNA]</scope>
    <source>
        <strain evidence="8">ET1</strain>
    </source>
</reference>
<dbReference type="InterPro" id="IPR001818">
    <property type="entry name" value="Pept_M10_metallopeptidase"/>
</dbReference>
<gene>
    <name evidence="7" type="ORF">FPRO_01977</name>
</gene>
<evidence type="ECO:0000256" key="3">
    <source>
        <dbReference type="ARBA" id="ARBA00022801"/>
    </source>
</evidence>
<evidence type="ECO:0000313" key="8">
    <source>
        <dbReference type="Proteomes" id="UP000183971"/>
    </source>
</evidence>
<dbReference type="Pfam" id="PF00413">
    <property type="entry name" value="Peptidase_M10"/>
    <property type="match status" value="1"/>
</dbReference>
<protein>
    <recommendedName>
        <fullName evidence="6">Peptidase M10 metallopeptidase domain-containing protein</fullName>
    </recommendedName>
</protein>
<feature type="region of interest" description="Disordered" evidence="5">
    <location>
        <begin position="28"/>
        <end position="50"/>
    </location>
</feature>
<dbReference type="GeneID" id="42046864"/>
<dbReference type="SUPFAM" id="SSF55486">
    <property type="entry name" value="Metalloproteases ('zincins'), catalytic domain"/>
    <property type="match status" value="1"/>
</dbReference>
<keyword evidence="3" id="KW-0378">Hydrolase</keyword>
<evidence type="ECO:0000256" key="1">
    <source>
        <dbReference type="ARBA" id="ARBA00022670"/>
    </source>
</evidence>
<dbReference type="GO" id="GO:0031012">
    <property type="term" value="C:extracellular matrix"/>
    <property type="evidence" value="ECO:0007669"/>
    <property type="project" value="InterPro"/>
</dbReference>
<dbReference type="AlphaFoldDB" id="A0A1L7V1H3"/>
<keyword evidence="1" id="KW-0645">Protease</keyword>